<keyword evidence="1 4" id="KW-0732">Signal</keyword>
<dbReference type="GO" id="GO:0030975">
    <property type="term" value="F:thiamine binding"/>
    <property type="evidence" value="ECO:0007669"/>
    <property type="project" value="TreeGrafter"/>
</dbReference>
<dbReference type="Gene3D" id="3.40.190.10">
    <property type="entry name" value="Periplasmic binding protein-like II"/>
    <property type="match status" value="2"/>
</dbReference>
<dbReference type="GO" id="GO:0030288">
    <property type="term" value="C:outer membrane-bounded periplasmic space"/>
    <property type="evidence" value="ECO:0007669"/>
    <property type="project" value="TreeGrafter"/>
</dbReference>
<dbReference type="PROSITE" id="PS51257">
    <property type="entry name" value="PROKAR_LIPOPROTEIN"/>
    <property type="match status" value="1"/>
</dbReference>
<evidence type="ECO:0000256" key="3">
    <source>
        <dbReference type="SAM" id="MobiDB-lite"/>
    </source>
</evidence>
<feature type="region of interest" description="Disordered" evidence="3">
    <location>
        <begin position="29"/>
        <end position="51"/>
    </location>
</feature>
<dbReference type="Pfam" id="PF13343">
    <property type="entry name" value="SBP_bac_6"/>
    <property type="match status" value="1"/>
</dbReference>
<dbReference type="EMBL" id="QFNY01000038">
    <property type="protein sequence ID" value="PZP02379.1"/>
    <property type="molecule type" value="Genomic_DNA"/>
</dbReference>
<evidence type="ECO:0000313" key="5">
    <source>
        <dbReference type="EMBL" id="PZP02379.1"/>
    </source>
</evidence>
<reference evidence="5 6" key="1">
    <citation type="submission" date="2017-11" db="EMBL/GenBank/DDBJ databases">
        <title>Infants hospitalized years apart are colonized by the same room-sourced microbial strains.</title>
        <authorList>
            <person name="Brooks B."/>
            <person name="Olm M.R."/>
            <person name="Firek B.A."/>
            <person name="Baker R."/>
            <person name="Thomas B.C."/>
            <person name="Morowitz M.J."/>
            <person name="Banfield J.F."/>
        </authorList>
    </citation>
    <scope>NUCLEOTIDE SEQUENCE [LARGE SCALE GENOMIC DNA]</scope>
    <source>
        <strain evidence="5">S2_012_000_R3_87</strain>
    </source>
</reference>
<keyword evidence="2" id="KW-0479">Metal-binding</keyword>
<feature type="compositionally biased region" description="Low complexity" evidence="3">
    <location>
        <begin position="29"/>
        <end position="42"/>
    </location>
</feature>
<evidence type="ECO:0000256" key="2">
    <source>
        <dbReference type="PIRSR" id="PIRSR002825-1"/>
    </source>
</evidence>
<sequence length="359" mass="38001">MFSKKFSALLAVSAASAVALVGCGSVESADSTDSSADNAAGSETSNAQEWEAPEGLSGELDYYSANPQGLTDALVEAFEAKTDVKVNVFADTTGKITAKLKAEEANPQADVVYLASWAAASKQDKAGALEEYTPEGADKITPSWASQSGTFTGRDGSALALVTNTSVIDSVPQDWEDLADEKYKDQVIMPDPRESGTAADLIAAMVEQWGEDKTWELFDKLFDNGMLVQGANGPALDQVTSGSRGIVLGGVDYSAYSAKAKGEPLEVVIPSSGTTVTPRPVMILKTTDNKDAAEAFVDFMFSDEAQEISASKNMIPANTEITPKNGPKLDEITTLNEDLDTVVSTSKDVKEKFAQRYLG</sequence>
<organism evidence="5 6">
    <name type="scientific">Corynebacterium urealyticum</name>
    <dbReference type="NCBI Taxonomy" id="43771"/>
    <lineage>
        <taxon>Bacteria</taxon>
        <taxon>Bacillati</taxon>
        <taxon>Actinomycetota</taxon>
        <taxon>Actinomycetes</taxon>
        <taxon>Mycobacteriales</taxon>
        <taxon>Corynebacteriaceae</taxon>
        <taxon>Corynebacterium</taxon>
    </lineage>
</organism>
<dbReference type="PANTHER" id="PTHR30006:SF2">
    <property type="entry name" value="ABC TRANSPORTER SUBSTRATE-BINDING PROTEIN"/>
    <property type="match status" value="1"/>
</dbReference>
<dbReference type="CDD" id="cd13547">
    <property type="entry name" value="PBP2_Fbp_like_2"/>
    <property type="match status" value="1"/>
</dbReference>
<evidence type="ECO:0000256" key="4">
    <source>
        <dbReference type="SAM" id="SignalP"/>
    </source>
</evidence>
<dbReference type="GO" id="GO:0030976">
    <property type="term" value="F:thiamine pyrophosphate binding"/>
    <property type="evidence" value="ECO:0007669"/>
    <property type="project" value="TreeGrafter"/>
</dbReference>
<accession>A0A2W5D8K8</accession>
<keyword evidence="2" id="KW-0408">Iron</keyword>
<dbReference type="PIRSF" id="PIRSF002825">
    <property type="entry name" value="CfbpA"/>
    <property type="match status" value="1"/>
</dbReference>
<feature type="signal peptide" evidence="4">
    <location>
        <begin position="1"/>
        <end position="19"/>
    </location>
</feature>
<protein>
    <submittedName>
        <fullName evidence="5">ABC transporter substrate-binding protein</fullName>
    </submittedName>
</protein>
<dbReference type="AlphaFoldDB" id="A0A2W5D8K8"/>
<dbReference type="PANTHER" id="PTHR30006">
    <property type="entry name" value="THIAMINE-BINDING PERIPLASMIC PROTEIN-RELATED"/>
    <property type="match status" value="1"/>
</dbReference>
<name>A0A2W5D8K8_9CORY</name>
<gene>
    <name evidence="5" type="ORF">DI609_02605</name>
</gene>
<dbReference type="InterPro" id="IPR026045">
    <property type="entry name" value="Ferric-bd"/>
</dbReference>
<dbReference type="SUPFAM" id="SSF53850">
    <property type="entry name" value="Periplasmic binding protein-like II"/>
    <property type="match status" value="1"/>
</dbReference>
<proteinExistence type="predicted"/>
<evidence type="ECO:0000313" key="6">
    <source>
        <dbReference type="Proteomes" id="UP000249451"/>
    </source>
</evidence>
<feature type="chain" id="PRO_5039729210" evidence="4">
    <location>
        <begin position="20"/>
        <end position="359"/>
    </location>
</feature>
<evidence type="ECO:0000256" key="1">
    <source>
        <dbReference type="ARBA" id="ARBA00022729"/>
    </source>
</evidence>
<dbReference type="GO" id="GO:0015888">
    <property type="term" value="P:thiamine transport"/>
    <property type="evidence" value="ECO:0007669"/>
    <property type="project" value="TreeGrafter"/>
</dbReference>
<dbReference type="Proteomes" id="UP000249451">
    <property type="component" value="Unassembled WGS sequence"/>
</dbReference>
<feature type="binding site" evidence="2">
    <location>
        <position position="253"/>
    </location>
    <ligand>
        <name>Fe cation</name>
        <dbReference type="ChEBI" id="CHEBI:24875"/>
    </ligand>
</feature>
<dbReference type="GO" id="GO:0046872">
    <property type="term" value="F:metal ion binding"/>
    <property type="evidence" value="ECO:0007669"/>
    <property type="project" value="UniProtKB-KW"/>
</dbReference>
<comment type="caution">
    <text evidence="5">The sequence shown here is derived from an EMBL/GenBank/DDBJ whole genome shotgun (WGS) entry which is preliminary data.</text>
</comment>